<accession>A0A2D3V609</accession>
<dbReference type="STRING" id="112498.A0A2D3V609"/>
<dbReference type="Proteomes" id="UP000225277">
    <property type="component" value="Unassembled WGS sequence"/>
</dbReference>
<gene>
    <name evidence="1" type="ORF">RCC_11411</name>
</gene>
<dbReference type="GeneID" id="35606429"/>
<organism evidence="1 2">
    <name type="scientific">Ramularia collo-cygni</name>
    <dbReference type="NCBI Taxonomy" id="112498"/>
    <lineage>
        <taxon>Eukaryota</taxon>
        <taxon>Fungi</taxon>
        <taxon>Dikarya</taxon>
        <taxon>Ascomycota</taxon>
        <taxon>Pezizomycotina</taxon>
        <taxon>Dothideomycetes</taxon>
        <taxon>Dothideomycetidae</taxon>
        <taxon>Mycosphaerellales</taxon>
        <taxon>Mycosphaerellaceae</taxon>
        <taxon>Ramularia</taxon>
    </lineage>
</organism>
<dbReference type="EMBL" id="FJUY01000030">
    <property type="protein sequence ID" value="CZT25742.1"/>
    <property type="molecule type" value="Genomic_DNA"/>
</dbReference>
<evidence type="ECO:0000313" key="1">
    <source>
        <dbReference type="EMBL" id="CZT25742.1"/>
    </source>
</evidence>
<sequence>MTHEGIIEAWRNPQRNSIYKKARLEIIKIGRLAIKFGSITAEEASNQIHAHELLDVAVCRVPRVHDYFHVDGVDYLVIEYAEGTKKKVVDDTTIDKIANIVKHLHSFTSETPGPVVKSGICRGPLWSQDELVSMNTKQDLTTYINSRLRKDSPSFVLSEDLLVFVHDWEFAGYFPRSAEIATLCMGIGEDQRDLCFSYSIEQAILRTKPLVHYEALEVQLWQSFALNHVRYYWPAEEEKAFLRNRRQENFEDP</sequence>
<reference evidence="1 2" key="1">
    <citation type="submission" date="2016-03" db="EMBL/GenBank/DDBJ databases">
        <authorList>
            <person name="Ploux O."/>
        </authorList>
    </citation>
    <scope>NUCLEOTIDE SEQUENCE [LARGE SCALE GENOMIC DNA]</scope>
    <source>
        <strain evidence="1 2">URUG2</strain>
    </source>
</reference>
<dbReference type="SUPFAM" id="SSF56112">
    <property type="entry name" value="Protein kinase-like (PK-like)"/>
    <property type="match status" value="1"/>
</dbReference>
<name>A0A2D3V609_9PEZI</name>
<evidence type="ECO:0008006" key="3">
    <source>
        <dbReference type="Google" id="ProtNLM"/>
    </source>
</evidence>
<evidence type="ECO:0000313" key="2">
    <source>
        <dbReference type="Proteomes" id="UP000225277"/>
    </source>
</evidence>
<dbReference type="RefSeq" id="XP_023632400.1">
    <property type="nucleotide sequence ID" value="XM_023776632.1"/>
</dbReference>
<keyword evidence="2" id="KW-1185">Reference proteome</keyword>
<proteinExistence type="predicted"/>
<dbReference type="InterPro" id="IPR011009">
    <property type="entry name" value="Kinase-like_dom_sf"/>
</dbReference>
<protein>
    <recommendedName>
        <fullName evidence="3">Aminoglycoside phosphotransferase domain-containing protein</fullName>
    </recommendedName>
</protein>
<dbReference type="OrthoDB" id="3648491at2759"/>
<dbReference type="AlphaFoldDB" id="A0A2D3V609"/>